<protein>
    <submittedName>
        <fullName evidence="1">Uncharacterized protein</fullName>
    </submittedName>
</protein>
<reference evidence="1 2" key="1">
    <citation type="submission" date="2018-06" db="EMBL/GenBank/DDBJ databases">
        <authorList>
            <consortium name="Pathogen Informatics"/>
            <person name="Doyle S."/>
        </authorList>
    </citation>
    <scope>NUCLEOTIDE SEQUENCE [LARGE SCALE GENOMIC DNA]</scope>
    <source>
        <strain evidence="1 2">NCTC12000</strain>
    </source>
</reference>
<sequence length="154" mass="16662">MKTIRLFMLSMITHFLLTCSVIHDVWAEKTLNPEKLANTTITLISNNKNASIANCSLQSVTSCTILLHLANPGTPGILHVTNHSSFVTATNIEAVLPSSLESLVNMVEIGCDEVPPGSTCSIYFYPVSGPISPQPVQLIGDNIRTATFYLGIEM</sequence>
<dbReference type="Proteomes" id="UP000254631">
    <property type="component" value="Unassembled WGS sequence"/>
</dbReference>
<dbReference type="RefSeq" id="WP_027219804.1">
    <property type="nucleotide sequence ID" value="NZ_UGOL01000001.1"/>
</dbReference>
<proteinExistence type="predicted"/>
<dbReference type="EMBL" id="UGOL01000001">
    <property type="protein sequence ID" value="STX79883.1"/>
    <property type="molecule type" value="Genomic_DNA"/>
</dbReference>
<name>A0A378K6R7_LEGPN</name>
<organism evidence="1 2">
    <name type="scientific">Legionella pneumophila</name>
    <dbReference type="NCBI Taxonomy" id="446"/>
    <lineage>
        <taxon>Bacteria</taxon>
        <taxon>Pseudomonadati</taxon>
        <taxon>Pseudomonadota</taxon>
        <taxon>Gammaproteobacteria</taxon>
        <taxon>Legionellales</taxon>
        <taxon>Legionellaceae</taxon>
        <taxon>Legionella</taxon>
    </lineage>
</organism>
<evidence type="ECO:0000313" key="1">
    <source>
        <dbReference type="EMBL" id="STX79883.1"/>
    </source>
</evidence>
<dbReference type="AlphaFoldDB" id="A0A378K6R7"/>
<accession>A0A378K6R7</accession>
<evidence type="ECO:0000313" key="2">
    <source>
        <dbReference type="Proteomes" id="UP000254631"/>
    </source>
</evidence>
<gene>
    <name evidence="1" type="ORF">NCTC12000_01879</name>
</gene>